<comment type="caution">
    <text evidence="4">The sequence shown here is derived from an EMBL/GenBank/DDBJ whole genome shotgun (WGS) entry which is preliminary data.</text>
</comment>
<evidence type="ECO:0000256" key="2">
    <source>
        <dbReference type="SAM" id="SignalP"/>
    </source>
</evidence>
<feature type="chain" id="PRO_5033011231" evidence="2">
    <location>
        <begin position="35"/>
        <end position="292"/>
    </location>
</feature>
<dbReference type="EMBL" id="JABENB010000001">
    <property type="protein sequence ID" value="NNG38340.1"/>
    <property type="molecule type" value="Genomic_DNA"/>
</dbReference>
<dbReference type="RefSeq" id="WP_171151974.1">
    <property type="nucleotide sequence ID" value="NZ_JABENB010000001.1"/>
</dbReference>
<feature type="domain" description="DUF4397" evidence="3">
    <location>
        <begin position="39"/>
        <end position="144"/>
    </location>
</feature>
<organism evidence="4 5">
    <name type="scientific">Flexivirga aerilata</name>
    <dbReference type="NCBI Taxonomy" id="1656889"/>
    <lineage>
        <taxon>Bacteria</taxon>
        <taxon>Bacillati</taxon>
        <taxon>Actinomycetota</taxon>
        <taxon>Actinomycetes</taxon>
        <taxon>Micrococcales</taxon>
        <taxon>Dermacoccaceae</taxon>
        <taxon>Flexivirga</taxon>
    </lineage>
</organism>
<dbReference type="InterPro" id="IPR025510">
    <property type="entry name" value="DUF4397"/>
</dbReference>
<evidence type="ECO:0000256" key="1">
    <source>
        <dbReference type="SAM" id="Phobius"/>
    </source>
</evidence>
<name>A0A849AIV8_9MICO</name>
<keyword evidence="2" id="KW-0732">Signal</keyword>
<dbReference type="Proteomes" id="UP000557772">
    <property type="component" value="Unassembled WGS sequence"/>
</dbReference>
<accession>A0A849AIV8</accession>
<keyword evidence="1" id="KW-0472">Membrane</keyword>
<protein>
    <submittedName>
        <fullName evidence="4">DUF4397 domain-containing protein</fullName>
    </submittedName>
</protein>
<evidence type="ECO:0000313" key="5">
    <source>
        <dbReference type="Proteomes" id="UP000557772"/>
    </source>
</evidence>
<feature type="signal peptide" evidence="2">
    <location>
        <begin position="1"/>
        <end position="34"/>
    </location>
</feature>
<dbReference type="AlphaFoldDB" id="A0A849AIV8"/>
<reference evidence="4 5" key="1">
    <citation type="submission" date="2020-05" db="EMBL/GenBank/DDBJ databases">
        <title>Flexivirga sp. ID2601S isolated from air conditioner.</title>
        <authorList>
            <person name="Kim D.H."/>
        </authorList>
    </citation>
    <scope>NUCLEOTIDE SEQUENCE [LARGE SCALE GENOMIC DNA]</scope>
    <source>
        <strain evidence="4 5">ID2601S</strain>
    </source>
</reference>
<evidence type="ECO:0000259" key="3">
    <source>
        <dbReference type="Pfam" id="PF14344"/>
    </source>
</evidence>
<dbReference type="Pfam" id="PF14344">
    <property type="entry name" value="DUF4397"/>
    <property type="match status" value="1"/>
</dbReference>
<gene>
    <name evidence="4" type="ORF">HJ588_03500</name>
</gene>
<sequence length="292" mass="28554">MRTNLLRAAAVATATTGIGIVAALSSATAAPAAAAGDGTVYVVQGLAGVDAAVRIDGRTVSAKAAGKTVIGPLQLGAGKHEVAVDAPGEADDTKASFTVTRGTSLDVIVHRRNDAKGSPTVTTSTNNLAPTAAGTGRVTVAHDAVVGAADVQVNGKTLFANIGNGEELTLAVPAATYSVQIVPVGKSGPTVLGPVALPIAAGKLTRVIAIGDAAKGTMDAIVQVLPLAGAAAAPPVKVDSGNGGQAQALIRQSQSQQSSTGEFAATAALLGAGVLGGGVLASRRKLRHTRSS</sequence>
<feature type="transmembrane region" description="Helical" evidence="1">
    <location>
        <begin position="263"/>
        <end position="282"/>
    </location>
</feature>
<keyword evidence="5" id="KW-1185">Reference proteome</keyword>
<evidence type="ECO:0000313" key="4">
    <source>
        <dbReference type="EMBL" id="NNG38340.1"/>
    </source>
</evidence>
<proteinExistence type="predicted"/>
<keyword evidence="1" id="KW-0812">Transmembrane</keyword>
<keyword evidence="1" id="KW-1133">Transmembrane helix</keyword>